<keyword evidence="2" id="KW-1185">Reference proteome</keyword>
<gene>
    <name evidence="1" type="ORF">QF205_12115</name>
</gene>
<comment type="caution">
    <text evidence="1">The sequence shown here is derived from an EMBL/GenBank/DDBJ whole genome shotgun (WGS) entry which is preliminary data.</text>
</comment>
<organism evidence="1 2">
    <name type="scientific">Luteimonas composti</name>
    <dbReference type="NCBI Taxonomy" id="398257"/>
    <lineage>
        <taxon>Bacteria</taxon>
        <taxon>Pseudomonadati</taxon>
        <taxon>Pseudomonadota</taxon>
        <taxon>Gammaproteobacteria</taxon>
        <taxon>Lysobacterales</taxon>
        <taxon>Lysobacteraceae</taxon>
        <taxon>Luteimonas</taxon>
    </lineage>
</organism>
<sequence length="302" mass="32457">MIAVDWGSTHLRMYRRGVDGTLHKRVRSGQGTLASRGRFGEVLAAELAGWEGGPVVLCGMIAARGGWHEMPYLECPAGIDELAAGMQRVQLPDAGGRELWFVPGLRDACADAVPDVMRGEESQLAALLDTLPRGVHHACLPGTHSKWVEIRDGRIARIRTYMTGELYAVLRGHSILGALMEGDEELFDPDAFAAGLRRSGEAGGLSHHLFGVRTKGLSGQLRPEALAPYLSGLLVGHELHAGLSDAAVRPGQVHLVGSPRLLDVYARALTVFGVGVHRHPEDLAAHGLHALWQRRMPLAASA</sequence>
<reference evidence="1" key="1">
    <citation type="journal article" date="2007" name="Int. J. Syst. Evol. Microbiol.">
        <title>Luteimonas composti sp. nov., a moderately thermophilic bacterium isolated from food waste.</title>
        <authorList>
            <person name="Young C.C."/>
            <person name="Kampfer P."/>
            <person name="Chen W.M."/>
            <person name="Yen W.S."/>
            <person name="Arun A.B."/>
            <person name="Lai W.A."/>
            <person name="Shen F.T."/>
            <person name="Rekha P.D."/>
            <person name="Lin K.Y."/>
            <person name="Chou J.H."/>
        </authorList>
    </citation>
    <scope>NUCLEOTIDE SEQUENCE</scope>
    <source>
        <strain evidence="1">CC-YY355</strain>
    </source>
</reference>
<accession>A0ABT6MU83</accession>
<dbReference type="Gene3D" id="3.30.420.300">
    <property type="entry name" value="2-keto-3-deoxy-galactonokinase, substrate binding domain"/>
    <property type="match status" value="1"/>
</dbReference>
<dbReference type="CDD" id="cd24012">
    <property type="entry name" value="ASKHA_NBD_KDGal-kinase"/>
    <property type="match status" value="1"/>
</dbReference>
<evidence type="ECO:0000313" key="1">
    <source>
        <dbReference type="EMBL" id="MDH7453806.1"/>
    </source>
</evidence>
<dbReference type="RefSeq" id="WP_280943021.1">
    <property type="nucleotide sequence ID" value="NZ_JARYGX010000023.1"/>
</dbReference>
<reference evidence="1" key="2">
    <citation type="submission" date="2023-04" db="EMBL/GenBank/DDBJ databases">
        <authorList>
            <person name="Sun J.-Q."/>
        </authorList>
    </citation>
    <scope>NUCLEOTIDE SEQUENCE</scope>
    <source>
        <strain evidence="1">CC-YY355</strain>
    </source>
</reference>
<dbReference type="Gene3D" id="3.30.420.310">
    <property type="entry name" value="2-keto-3-deoxy-galactonokinase, C-terminal domain"/>
    <property type="match status" value="1"/>
</dbReference>
<dbReference type="Pfam" id="PF05035">
    <property type="entry name" value="DGOK"/>
    <property type="match status" value="1"/>
</dbReference>
<dbReference type="InterPro" id="IPR042257">
    <property type="entry name" value="DGOK_C"/>
</dbReference>
<dbReference type="InterPro" id="IPR042258">
    <property type="entry name" value="DGOK_N"/>
</dbReference>
<proteinExistence type="predicted"/>
<evidence type="ECO:0000313" key="2">
    <source>
        <dbReference type="Proteomes" id="UP001160550"/>
    </source>
</evidence>
<dbReference type="InterPro" id="IPR007729">
    <property type="entry name" value="DGOK"/>
</dbReference>
<name>A0ABT6MU83_9GAMM</name>
<dbReference type="EMBL" id="JARYGX010000023">
    <property type="protein sequence ID" value="MDH7453806.1"/>
    <property type="molecule type" value="Genomic_DNA"/>
</dbReference>
<dbReference type="Proteomes" id="UP001160550">
    <property type="component" value="Unassembled WGS sequence"/>
</dbReference>
<protein>
    <submittedName>
        <fullName evidence="1">2-dehydro-3-deoxygalactonokinase</fullName>
    </submittedName>
</protein>